<reference evidence="2" key="1">
    <citation type="journal article" date="2010" name="Nat. Biotechnol.">
        <title>Draft genome sequence of the oilseed species Ricinus communis.</title>
        <authorList>
            <person name="Chan A.P."/>
            <person name="Crabtree J."/>
            <person name="Zhao Q."/>
            <person name="Lorenzi H."/>
            <person name="Orvis J."/>
            <person name="Puiu D."/>
            <person name="Melake-Berhan A."/>
            <person name="Jones K.M."/>
            <person name="Redman J."/>
            <person name="Chen G."/>
            <person name="Cahoon E.B."/>
            <person name="Gedil M."/>
            <person name="Stanke M."/>
            <person name="Haas B.J."/>
            <person name="Wortman J.R."/>
            <person name="Fraser-Liggett C.M."/>
            <person name="Ravel J."/>
            <person name="Rabinowicz P.D."/>
        </authorList>
    </citation>
    <scope>NUCLEOTIDE SEQUENCE [LARGE SCALE GENOMIC DNA]</scope>
    <source>
        <strain evidence="2">cv. Hale</strain>
    </source>
</reference>
<organism evidence="1 2">
    <name type="scientific">Ricinus communis</name>
    <name type="common">Castor bean</name>
    <dbReference type="NCBI Taxonomy" id="3988"/>
    <lineage>
        <taxon>Eukaryota</taxon>
        <taxon>Viridiplantae</taxon>
        <taxon>Streptophyta</taxon>
        <taxon>Embryophyta</taxon>
        <taxon>Tracheophyta</taxon>
        <taxon>Spermatophyta</taxon>
        <taxon>Magnoliopsida</taxon>
        <taxon>eudicotyledons</taxon>
        <taxon>Gunneridae</taxon>
        <taxon>Pentapetalae</taxon>
        <taxon>rosids</taxon>
        <taxon>fabids</taxon>
        <taxon>Malpighiales</taxon>
        <taxon>Euphorbiaceae</taxon>
        <taxon>Acalyphoideae</taxon>
        <taxon>Acalypheae</taxon>
        <taxon>Ricinus</taxon>
    </lineage>
</organism>
<dbReference type="AlphaFoldDB" id="B9RMT8"/>
<dbReference type="EMBL" id="EQ973789">
    <property type="protein sequence ID" value="EEF47611.1"/>
    <property type="molecule type" value="Genomic_DNA"/>
</dbReference>
<dbReference type="InParanoid" id="B9RMT8"/>
<dbReference type="Proteomes" id="UP000008311">
    <property type="component" value="Unassembled WGS sequence"/>
</dbReference>
<gene>
    <name evidence="1" type="ORF">RCOM_1083730</name>
</gene>
<protein>
    <submittedName>
        <fullName evidence="1">Uncharacterized protein</fullName>
    </submittedName>
</protein>
<sequence>MHDLRLVSAAKLGSVKTESNAFFPEAGTEKKTVWECTGADHILEDAFTGIGKGEIQASVEACASSFLLTIREKSLILQYIVEHD</sequence>
<name>B9RMT8_RICCO</name>
<accession>B9RMT8</accession>
<proteinExistence type="predicted"/>
<keyword evidence="2" id="KW-1185">Reference proteome</keyword>
<evidence type="ECO:0000313" key="1">
    <source>
        <dbReference type="EMBL" id="EEF47611.1"/>
    </source>
</evidence>
<evidence type="ECO:0000313" key="2">
    <source>
        <dbReference type="Proteomes" id="UP000008311"/>
    </source>
</evidence>